<dbReference type="InterPro" id="IPR051816">
    <property type="entry name" value="Glycosyl_Hydrolase_31"/>
</dbReference>
<keyword evidence="2" id="KW-0326">Glycosidase</keyword>
<evidence type="ECO:0000259" key="5">
    <source>
        <dbReference type="Pfam" id="PF21365"/>
    </source>
</evidence>
<accession>A0A545SZ88</accession>
<dbReference type="InterPro" id="IPR048395">
    <property type="entry name" value="Glyco_hydro_31_C"/>
</dbReference>
<feature type="domain" description="Glycosyl hydrolase family 31 C-terminal" evidence="5">
    <location>
        <begin position="573"/>
        <end position="656"/>
    </location>
</feature>
<feature type="domain" description="Glycoside hydrolase family 31 TIM barrel" evidence="3">
    <location>
        <begin position="243"/>
        <end position="563"/>
    </location>
</feature>
<reference evidence="6 7" key="1">
    <citation type="submission" date="2019-06" db="EMBL/GenBank/DDBJ databases">
        <title>Whole genome sequence for Rhodospirillaceae sp. R148.</title>
        <authorList>
            <person name="Wang G."/>
        </authorList>
    </citation>
    <scope>NUCLEOTIDE SEQUENCE [LARGE SCALE GENOMIC DNA]</scope>
    <source>
        <strain evidence="6 7">R148</strain>
    </source>
</reference>
<dbReference type="GO" id="GO:0030246">
    <property type="term" value="F:carbohydrate binding"/>
    <property type="evidence" value="ECO:0007669"/>
    <property type="project" value="InterPro"/>
</dbReference>
<dbReference type="Proteomes" id="UP000315252">
    <property type="component" value="Unassembled WGS sequence"/>
</dbReference>
<dbReference type="Gene3D" id="3.20.20.80">
    <property type="entry name" value="Glycosidases"/>
    <property type="match status" value="1"/>
</dbReference>
<dbReference type="SUPFAM" id="SSF74650">
    <property type="entry name" value="Galactose mutarotase-like"/>
    <property type="match status" value="1"/>
</dbReference>
<dbReference type="InterPro" id="IPR017853">
    <property type="entry name" value="GH"/>
</dbReference>
<dbReference type="GO" id="GO:0004553">
    <property type="term" value="F:hydrolase activity, hydrolyzing O-glycosyl compounds"/>
    <property type="evidence" value="ECO:0007669"/>
    <property type="project" value="InterPro"/>
</dbReference>
<dbReference type="CDD" id="cd06593">
    <property type="entry name" value="GH31_xylosidase_YicI"/>
    <property type="match status" value="1"/>
</dbReference>
<dbReference type="AlphaFoldDB" id="A0A545SZ88"/>
<proteinExistence type="inferred from homology"/>
<dbReference type="InterPro" id="IPR011013">
    <property type="entry name" value="Gal_mutarotase_sf_dom"/>
</dbReference>
<dbReference type="SUPFAM" id="SSF51011">
    <property type="entry name" value="Glycosyl hydrolase domain"/>
    <property type="match status" value="1"/>
</dbReference>
<dbReference type="PANTHER" id="PTHR43863:SF2">
    <property type="entry name" value="MALTASE-GLUCOAMYLASE"/>
    <property type="match status" value="1"/>
</dbReference>
<dbReference type="Gene3D" id="2.60.40.1760">
    <property type="entry name" value="glycosyl hydrolase (family 31)"/>
    <property type="match status" value="1"/>
</dbReference>
<dbReference type="GO" id="GO:0005975">
    <property type="term" value="P:carbohydrate metabolic process"/>
    <property type="evidence" value="ECO:0007669"/>
    <property type="project" value="InterPro"/>
</dbReference>
<dbReference type="InterPro" id="IPR000322">
    <property type="entry name" value="Glyco_hydro_31_TIM"/>
</dbReference>
<evidence type="ECO:0000313" key="7">
    <source>
        <dbReference type="Proteomes" id="UP000315252"/>
    </source>
</evidence>
<protein>
    <submittedName>
        <fullName evidence="6">Alpha-xylosidase</fullName>
    </submittedName>
</protein>
<evidence type="ECO:0000259" key="3">
    <source>
        <dbReference type="Pfam" id="PF01055"/>
    </source>
</evidence>
<dbReference type="Pfam" id="PF21365">
    <property type="entry name" value="Glyco_hydro_31_3rd"/>
    <property type="match status" value="1"/>
</dbReference>
<evidence type="ECO:0000313" key="6">
    <source>
        <dbReference type="EMBL" id="TQV70286.1"/>
    </source>
</evidence>
<evidence type="ECO:0000256" key="2">
    <source>
        <dbReference type="RuleBase" id="RU361185"/>
    </source>
</evidence>
<name>A0A545SZ88_9PROT</name>
<feature type="domain" description="Glycoside hydrolase family 31 N-terminal" evidence="4">
    <location>
        <begin position="33"/>
        <end position="194"/>
    </location>
</feature>
<sequence>MPELTPHALSPLSGLALIDSDEHVARFSVGGKPLEVSFPLTGIVRIRLGEPDGADYPILADLGPALALKTGKVEGGYCLAAGDLELDLLNDPLCFILRKAGKVIFHSTTDRHFRRSFRLPPFAETERGLFAAFNLDSGHPVFGLGEKYGPLNRRGQLVVSQNEDALGVNAEISYKNTPFAWSPAGWGLFVNTPTTVRHGVGYPQWSHRTYGLEVESSELDLFLIAAEGPTEILERYTALTGRPAKPPRWSYGLWLSKAFYKTADEALSTAQTLREKRMPCDVFTLDGRAWLDTSTRFAFEWDADRYPDPKAFTQKIKDLKLRVCVWEYPLISQKHPLFAELASRDWLLKDEDGAPYVYHWDPAPFGTVLTPLPPSGLVDFTHPDAYAWYAKAHQGLFDSGIDVIKSDFGEQVPRDAHAANGDDGRRLHNVYPLLYNRCVYEATQDHFGADAMVWARSGWSGSQTAPIQWGGDPEVSWEGLAASIRGGQSWGMSGCPYYSHDIGGFYGGDPDPELYVRWVQAGVLSSHCRMHGIGEREPWAFGQDVEVIVRDWLELRYRLIPYLEDCADQAEMGLPVMRAMAVACPEDPAAWAFDEQYMLGDDLFVAPVLQPGGRVRFYLPKGTWYDFWTEEPVTGGQVLERDVSLRKAVLFVREGARLPLGPVVQHTGALNDSNRIETLRLYGPEGGDG</sequence>
<dbReference type="EMBL" id="VHSH01000017">
    <property type="protein sequence ID" value="TQV70286.1"/>
    <property type="molecule type" value="Genomic_DNA"/>
</dbReference>
<dbReference type="InterPro" id="IPR013780">
    <property type="entry name" value="Glyco_hydro_b"/>
</dbReference>
<dbReference type="OrthoDB" id="176168at2"/>
<evidence type="ECO:0000256" key="1">
    <source>
        <dbReference type="ARBA" id="ARBA00007806"/>
    </source>
</evidence>
<comment type="caution">
    <text evidence="6">The sequence shown here is derived from an EMBL/GenBank/DDBJ whole genome shotgun (WGS) entry which is preliminary data.</text>
</comment>
<dbReference type="Pfam" id="PF01055">
    <property type="entry name" value="Glyco_hydro_31_2nd"/>
    <property type="match status" value="1"/>
</dbReference>
<dbReference type="CDD" id="cd14752">
    <property type="entry name" value="GH31_N"/>
    <property type="match status" value="1"/>
</dbReference>
<keyword evidence="2" id="KW-0378">Hydrolase</keyword>
<dbReference type="Pfam" id="PF13802">
    <property type="entry name" value="Gal_mutarotas_2"/>
    <property type="match status" value="1"/>
</dbReference>
<dbReference type="Gene3D" id="2.60.40.1180">
    <property type="entry name" value="Golgi alpha-mannosidase II"/>
    <property type="match status" value="1"/>
</dbReference>
<dbReference type="InterPro" id="IPR025887">
    <property type="entry name" value="Glyco_hydro_31_N_dom"/>
</dbReference>
<keyword evidence="7" id="KW-1185">Reference proteome</keyword>
<dbReference type="RefSeq" id="WP_142899744.1">
    <property type="nucleotide sequence ID" value="NZ_ML660068.1"/>
</dbReference>
<evidence type="ECO:0000259" key="4">
    <source>
        <dbReference type="Pfam" id="PF13802"/>
    </source>
</evidence>
<organism evidence="6 7">
    <name type="scientific">Denitrobaculum tricleocarpae</name>
    <dbReference type="NCBI Taxonomy" id="2591009"/>
    <lineage>
        <taxon>Bacteria</taxon>
        <taxon>Pseudomonadati</taxon>
        <taxon>Pseudomonadota</taxon>
        <taxon>Alphaproteobacteria</taxon>
        <taxon>Rhodospirillales</taxon>
        <taxon>Rhodospirillaceae</taxon>
        <taxon>Denitrobaculum</taxon>
    </lineage>
</organism>
<dbReference type="PANTHER" id="PTHR43863">
    <property type="entry name" value="HYDROLASE, PUTATIVE (AFU_ORTHOLOGUE AFUA_1G03140)-RELATED"/>
    <property type="match status" value="1"/>
</dbReference>
<comment type="similarity">
    <text evidence="1 2">Belongs to the glycosyl hydrolase 31 family.</text>
</comment>
<gene>
    <name evidence="6" type="ORF">FKG95_27845</name>
</gene>
<dbReference type="SUPFAM" id="SSF51445">
    <property type="entry name" value="(Trans)glycosidases"/>
    <property type="match status" value="1"/>
</dbReference>